<evidence type="ECO:0000313" key="4">
    <source>
        <dbReference type="Proteomes" id="UP000601990"/>
    </source>
</evidence>
<comment type="caution">
    <text evidence="3">The sequence shown here is derived from an EMBL/GenBank/DDBJ whole genome shotgun (WGS) entry which is preliminary data.</text>
</comment>
<evidence type="ECO:0000256" key="2">
    <source>
        <dbReference type="SAM" id="MobiDB-lite"/>
    </source>
</evidence>
<evidence type="ECO:0000256" key="1">
    <source>
        <dbReference type="ARBA" id="ARBA00005701"/>
    </source>
</evidence>
<protein>
    <submittedName>
        <fullName evidence="3">DUF1674 domain-containing protein</fullName>
    </submittedName>
</protein>
<comment type="similarity">
    <text evidence="1">Belongs to the SDHAF4 family.</text>
</comment>
<dbReference type="InterPro" id="IPR012875">
    <property type="entry name" value="SDHF4"/>
</dbReference>
<organism evidence="3 4">
    <name type="scientific">Aromatoleum buckelii</name>
    <dbReference type="NCBI Taxonomy" id="200254"/>
    <lineage>
        <taxon>Bacteria</taxon>
        <taxon>Pseudomonadati</taxon>
        <taxon>Pseudomonadota</taxon>
        <taxon>Betaproteobacteria</taxon>
        <taxon>Rhodocyclales</taxon>
        <taxon>Rhodocyclaceae</taxon>
        <taxon>Aromatoleum</taxon>
    </lineage>
</organism>
<gene>
    <name evidence="3" type="ORF">GO608_15475</name>
</gene>
<accession>A0ABX1N625</accession>
<dbReference type="Pfam" id="PF07896">
    <property type="entry name" value="DUF1674"/>
    <property type="match status" value="1"/>
</dbReference>
<reference evidence="3" key="1">
    <citation type="submission" date="2019-12" db="EMBL/GenBank/DDBJ databases">
        <title>Comparative genomics gives insights into the taxonomy of the Azoarcus-Aromatoleum group and reveals separate origins of nif in the plant-associated Azoarcus and non-plant-associated Aromatoleum sub-groups.</title>
        <authorList>
            <person name="Lafos M."/>
            <person name="Maluk M."/>
            <person name="Batista M."/>
            <person name="Junghare M."/>
            <person name="Carmona M."/>
            <person name="Faoro H."/>
            <person name="Cruz L.M."/>
            <person name="Battistoni F."/>
            <person name="De Souza E."/>
            <person name="Pedrosa F."/>
            <person name="Chen W.-M."/>
            <person name="Poole P.S."/>
            <person name="Dixon R.A."/>
            <person name="James E.K."/>
        </authorList>
    </citation>
    <scope>NUCLEOTIDE SEQUENCE</scope>
    <source>
        <strain evidence="3">U120</strain>
    </source>
</reference>
<evidence type="ECO:0000313" key="3">
    <source>
        <dbReference type="EMBL" id="NMF94723.1"/>
    </source>
</evidence>
<sequence length="56" mass="6110">MVPEQPTDRSAPAPAPAPEPTNPSGSGRRERATPEGDDLDPTRYGDWEKNGRCIDF</sequence>
<keyword evidence="4" id="KW-1185">Reference proteome</keyword>
<dbReference type="Proteomes" id="UP000601990">
    <property type="component" value="Unassembled WGS sequence"/>
</dbReference>
<proteinExistence type="inferred from homology"/>
<feature type="region of interest" description="Disordered" evidence="2">
    <location>
        <begin position="1"/>
        <end position="56"/>
    </location>
</feature>
<name>A0ABX1N625_9RHOO</name>
<dbReference type="EMBL" id="WTVH01000035">
    <property type="protein sequence ID" value="NMF94723.1"/>
    <property type="molecule type" value="Genomic_DNA"/>
</dbReference>
<feature type="compositionally biased region" description="Basic and acidic residues" evidence="2">
    <location>
        <begin position="27"/>
        <end position="56"/>
    </location>
</feature>